<accession>A0AAE0EK88</accession>
<dbReference type="PANTHER" id="PTHR33223:SF11">
    <property type="entry name" value="ELEMENT PROTEIN, PUTATIVE-RELATED"/>
    <property type="match status" value="1"/>
</dbReference>
<gene>
    <name evidence="1" type="ORF">Dsin_001376</name>
</gene>
<dbReference type="AlphaFoldDB" id="A0AAE0EK88"/>
<dbReference type="EMBL" id="JANJYJ010000001">
    <property type="protein sequence ID" value="KAK3229495.1"/>
    <property type="molecule type" value="Genomic_DNA"/>
</dbReference>
<protein>
    <submittedName>
        <fullName evidence="1">Uncharacterized protein</fullName>
    </submittedName>
</protein>
<keyword evidence="2" id="KW-1185">Reference proteome</keyword>
<evidence type="ECO:0000313" key="2">
    <source>
        <dbReference type="Proteomes" id="UP001281410"/>
    </source>
</evidence>
<reference evidence="1" key="1">
    <citation type="journal article" date="2023" name="Plant J.">
        <title>Genome sequences and population genomics provide insights into the demographic history, inbreeding, and mutation load of two 'living fossil' tree species of Dipteronia.</title>
        <authorList>
            <person name="Feng Y."/>
            <person name="Comes H.P."/>
            <person name="Chen J."/>
            <person name="Zhu S."/>
            <person name="Lu R."/>
            <person name="Zhang X."/>
            <person name="Li P."/>
            <person name="Qiu J."/>
            <person name="Olsen K.M."/>
            <person name="Qiu Y."/>
        </authorList>
    </citation>
    <scope>NUCLEOTIDE SEQUENCE</scope>
    <source>
        <strain evidence="1">NBL</strain>
    </source>
</reference>
<proteinExistence type="predicted"/>
<evidence type="ECO:0000313" key="1">
    <source>
        <dbReference type="EMBL" id="KAK3229495.1"/>
    </source>
</evidence>
<comment type="caution">
    <text evidence="1">The sequence shown here is derived from an EMBL/GenBank/DDBJ whole genome shotgun (WGS) entry which is preliminary data.</text>
</comment>
<dbReference type="PANTHER" id="PTHR33223">
    <property type="entry name" value="CCHC-TYPE DOMAIN-CONTAINING PROTEIN"/>
    <property type="match status" value="1"/>
</dbReference>
<sequence length="273" mass="31686">MWRRNKKLMVANHRYNYNKQPRLMLTNSTSISGLFKIDSFSSLVVCDHQKVQETMDGGDDDDDDKYWSIREMDYHVNHFTLDEGKMKPIPTDVFHITLYLILIVGPTLNLNKYLASCMHHRTKSNDLLFLDFNPEIEKTLRQRRKETRNQANISHLGNVEARQDLENARSLRDFAVPTVDQNQSSIRRPTVAANNFEIKSTIIQMIQTTVQFKGLLHEDPNTHIENFLEICDTFKDNGVSDDAIQFRLFPLLNSLPLGSITTWEKLAQAFLNK</sequence>
<organism evidence="1 2">
    <name type="scientific">Dipteronia sinensis</name>
    <dbReference type="NCBI Taxonomy" id="43782"/>
    <lineage>
        <taxon>Eukaryota</taxon>
        <taxon>Viridiplantae</taxon>
        <taxon>Streptophyta</taxon>
        <taxon>Embryophyta</taxon>
        <taxon>Tracheophyta</taxon>
        <taxon>Spermatophyta</taxon>
        <taxon>Magnoliopsida</taxon>
        <taxon>eudicotyledons</taxon>
        <taxon>Gunneridae</taxon>
        <taxon>Pentapetalae</taxon>
        <taxon>rosids</taxon>
        <taxon>malvids</taxon>
        <taxon>Sapindales</taxon>
        <taxon>Sapindaceae</taxon>
        <taxon>Hippocastanoideae</taxon>
        <taxon>Acereae</taxon>
        <taxon>Dipteronia</taxon>
    </lineage>
</organism>
<name>A0AAE0EK88_9ROSI</name>
<dbReference type="Proteomes" id="UP001281410">
    <property type="component" value="Unassembled WGS sequence"/>
</dbReference>